<dbReference type="AlphaFoldDB" id="X1HE04"/>
<evidence type="ECO:0008006" key="2">
    <source>
        <dbReference type="Google" id="ProtNLM"/>
    </source>
</evidence>
<dbReference type="InterPro" id="IPR006059">
    <property type="entry name" value="SBP"/>
</dbReference>
<organism evidence="1">
    <name type="scientific">marine sediment metagenome</name>
    <dbReference type="NCBI Taxonomy" id="412755"/>
    <lineage>
        <taxon>unclassified sequences</taxon>
        <taxon>metagenomes</taxon>
        <taxon>ecological metagenomes</taxon>
    </lineage>
</organism>
<sequence>GIFEDPEKSKVVGKMGYTVIPHKKGKKRWPGLGGWTLGINADTRNKEAAWEFIKWATSKETDRKKILMGGEAVRSSSLEDPELAAKYPWFKATLETLKICNPDCRPKIPEAVAIQDIMALHGSLMVRGEISVQEAMAKSNREIFELMRKSGYYD</sequence>
<accession>X1HE04</accession>
<comment type="caution">
    <text evidence="1">The sequence shown here is derived from an EMBL/GenBank/DDBJ whole genome shotgun (WGS) entry which is preliminary data.</text>
</comment>
<dbReference type="EMBL" id="BARU01023626">
    <property type="protein sequence ID" value="GAH55310.1"/>
    <property type="molecule type" value="Genomic_DNA"/>
</dbReference>
<feature type="non-terminal residue" evidence="1">
    <location>
        <position position="1"/>
    </location>
</feature>
<name>X1HE04_9ZZZZ</name>
<proteinExistence type="predicted"/>
<protein>
    <recommendedName>
        <fullName evidence="2">Extracellular solute-binding protein</fullName>
    </recommendedName>
</protein>
<reference evidence="1" key="1">
    <citation type="journal article" date="2014" name="Front. Microbiol.">
        <title>High frequency of phylogenetically diverse reductive dehalogenase-homologous genes in deep subseafloor sedimentary metagenomes.</title>
        <authorList>
            <person name="Kawai M."/>
            <person name="Futagami T."/>
            <person name="Toyoda A."/>
            <person name="Takaki Y."/>
            <person name="Nishi S."/>
            <person name="Hori S."/>
            <person name="Arai W."/>
            <person name="Tsubouchi T."/>
            <person name="Morono Y."/>
            <person name="Uchiyama I."/>
            <person name="Ito T."/>
            <person name="Fujiyama A."/>
            <person name="Inagaki F."/>
            <person name="Takami H."/>
        </authorList>
    </citation>
    <scope>NUCLEOTIDE SEQUENCE</scope>
    <source>
        <strain evidence="1">Expedition CK06-06</strain>
    </source>
</reference>
<gene>
    <name evidence="1" type="ORF">S03H2_38318</name>
</gene>
<dbReference type="Pfam" id="PF01547">
    <property type="entry name" value="SBP_bac_1"/>
    <property type="match status" value="1"/>
</dbReference>
<dbReference type="SUPFAM" id="SSF53850">
    <property type="entry name" value="Periplasmic binding protein-like II"/>
    <property type="match status" value="1"/>
</dbReference>
<dbReference type="Gene3D" id="3.40.190.10">
    <property type="entry name" value="Periplasmic binding protein-like II"/>
    <property type="match status" value="2"/>
</dbReference>
<evidence type="ECO:0000313" key="1">
    <source>
        <dbReference type="EMBL" id="GAH55310.1"/>
    </source>
</evidence>